<keyword evidence="1" id="KW-0175">Coiled coil</keyword>
<evidence type="ECO:0000256" key="1">
    <source>
        <dbReference type="SAM" id="Coils"/>
    </source>
</evidence>
<dbReference type="RefSeq" id="WP_252761860.1">
    <property type="nucleotide sequence ID" value="NZ_JAMXLY010000067.1"/>
</dbReference>
<sequence length="129" mass="15025">MEKEKMLESLIDYYSKGNKAKFATKIGISPQALSMWITRKSFDAELLYTKCEHISAQWLLSGEGDMIQKKESETDINNEDKAFYQEQIKNLMQQIHVLTDKNSQLENILLDFLKKDFQSTENPKRENVG</sequence>
<evidence type="ECO:0000313" key="2">
    <source>
        <dbReference type="EMBL" id="MCO6026510.1"/>
    </source>
</evidence>
<organism evidence="2 3">
    <name type="scientific">Segatella cerevisiae</name>
    <dbReference type="NCBI Taxonomy" id="2053716"/>
    <lineage>
        <taxon>Bacteria</taxon>
        <taxon>Pseudomonadati</taxon>
        <taxon>Bacteroidota</taxon>
        <taxon>Bacteroidia</taxon>
        <taxon>Bacteroidales</taxon>
        <taxon>Prevotellaceae</taxon>
        <taxon>Segatella</taxon>
    </lineage>
</organism>
<protein>
    <submittedName>
        <fullName evidence="2">Helix-turn-helix domain containing protein</fullName>
    </submittedName>
</protein>
<keyword evidence="3" id="KW-1185">Reference proteome</keyword>
<dbReference type="EMBL" id="JAMXLY010000067">
    <property type="protein sequence ID" value="MCO6026510.1"/>
    <property type="molecule type" value="Genomic_DNA"/>
</dbReference>
<evidence type="ECO:0000313" key="3">
    <source>
        <dbReference type="Proteomes" id="UP001204015"/>
    </source>
</evidence>
<dbReference type="Gene3D" id="1.10.260.40">
    <property type="entry name" value="lambda repressor-like DNA-binding domains"/>
    <property type="match status" value="1"/>
</dbReference>
<gene>
    <name evidence="2" type="ORF">NG821_11800</name>
</gene>
<proteinExistence type="predicted"/>
<name>A0ABT1C0M1_9BACT</name>
<comment type="caution">
    <text evidence="2">The sequence shown here is derived from an EMBL/GenBank/DDBJ whole genome shotgun (WGS) entry which is preliminary data.</text>
</comment>
<feature type="coiled-coil region" evidence="1">
    <location>
        <begin position="81"/>
        <end position="108"/>
    </location>
</feature>
<dbReference type="InterPro" id="IPR010982">
    <property type="entry name" value="Lambda_DNA-bd_dom_sf"/>
</dbReference>
<dbReference type="Proteomes" id="UP001204015">
    <property type="component" value="Unassembled WGS sequence"/>
</dbReference>
<accession>A0ABT1C0M1</accession>
<reference evidence="2 3" key="1">
    <citation type="submission" date="2022-06" db="EMBL/GenBank/DDBJ databases">
        <title>A taxonomic note on the genus Prevotella: Description of four novel genera and emended description of the genera Hallella and Xylanibacter.</title>
        <authorList>
            <person name="Hitch T.C.A."/>
        </authorList>
    </citation>
    <scope>NUCLEOTIDE SEQUENCE [LARGE SCALE GENOMIC DNA]</scope>
    <source>
        <strain evidence="2 3">DSM 100619</strain>
    </source>
</reference>